<accession>A0A1H2CCL6</accession>
<dbReference type="Gene3D" id="3.30.450.20">
    <property type="entry name" value="PAS domain"/>
    <property type="match status" value="4"/>
</dbReference>
<dbReference type="InterPro" id="IPR013655">
    <property type="entry name" value="PAS_fold_3"/>
</dbReference>
<dbReference type="Gene3D" id="1.10.287.130">
    <property type="match status" value="1"/>
</dbReference>
<comment type="catalytic activity">
    <reaction evidence="1">
        <text>ATP + protein L-histidine = ADP + protein N-phospho-L-histidine.</text>
        <dbReference type="EC" id="2.7.13.3"/>
    </reaction>
</comment>
<evidence type="ECO:0000256" key="4">
    <source>
        <dbReference type="ARBA" id="ARBA00022679"/>
    </source>
</evidence>
<keyword evidence="3" id="KW-0597">Phosphoprotein</keyword>
<feature type="domain" description="PAS" evidence="6">
    <location>
        <begin position="254"/>
        <end position="298"/>
    </location>
</feature>
<dbReference type="AlphaFoldDB" id="A0A1H2CCL6"/>
<evidence type="ECO:0000256" key="5">
    <source>
        <dbReference type="ARBA" id="ARBA00022777"/>
    </source>
</evidence>
<evidence type="ECO:0000259" key="6">
    <source>
        <dbReference type="PROSITE" id="PS50112"/>
    </source>
</evidence>
<dbReference type="STRING" id="652787.SAMN05216490_4858"/>
<evidence type="ECO:0000259" key="7">
    <source>
        <dbReference type="PROSITE" id="PS50113"/>
    </source>
</evidence>
<dbReference type="PANTHER" id="PTHR43304">
    <property type="entry name" value="PHYTOCHROME-LIKE PROTEIN CPH1"/>
    <property type="match status" value="1"/>
</dbReference>
<dbReference type="SUPFAM" id="SSF47384">
    <property type="entry name" value="Homodimeric domain of signal transducing histidine kinase"/>
    <property type="match status" value="1"/>
</dbReference>
<dbReference type="RefSeq" id="WP_091379460.1">
    <property type="nucleotide sequence ID" value="NZ_LT629740.1"/>
</dbReference>
<keyword evidence="5" id="KW-0418">Kinase</keyword>
<keyword evidence="9" id="KW-1185">Reference proteome</keyword>
<reference evidence="8 9" key="1">
    <citation type="submission" date="2016-10" db="EMBL/GenBank/DDBJ databases">
        <authorList>
            <person name="de Groot N.N."/>
        </authorList>
    </citation>
    <scope>NUCLEOTIDE SEQUENCE [LARGE SCALE GENOMIC DNA]</scope>
    <source>
        <strain evidence="8 9">MP1X4</strain>
    </source>
</reference>
<dbReference type="EMBL" id="LT629740">
    <property type="protein sequence ID" value="SDT68029.1"/>
    <property type="molecule type" value="Genomic_DNA"/>
</dbReference>
<dbReference type="InterPro" id="IPR001610">
    <property type="entry name" value="PAC"/>
</dbReference>
<dbReference type="SUPFAM" id="SSF55785">
    <property type="entry name" value="PYP-like sensor domain (PAS domain)"/>
    <property type="match status" value="4"/>
</dbReference>
<dbReference type="Proteomes" id="UP000199679">
    <property type="component" value="Chromosome I"/>
</dbReference>
<dbReference type="SMART" id="SM00091">
    <property type="entry name" value="PAS"/>
    <property type="match status" value="4"/>
</dbReference>
<evidence type="ECO:0000256" key="1">
    <source>
        <dbReference type="ARBA" id="ARBA00000085"/>
    </source>
</evidence>
<evidence type="ECO:0000256" key="2">
    <source>
        <dbReference type="ARBA" id="ARBA00012438"/>
    </source>
</evidence>
<sequence>MLNHILAALNDCALAYDRDEAKYTFISTGIDCLTGYTIADFKQDIGLWQRLVDPRDKEQVQTATDRLNDGDTVNLCYRIITKAGKRWVTENRSLFIDEQTGHLILLSVVKDIQREEEEKYNQEHAIDGYSILFDNNPNPMWIYELSTLRILKVNTAAIKTYRYTEEEFLTMTIQDIRPGSEREKLDNFLDEKEITQTKSGFNQSGVWKHMARDGSIIFADINGDGIRYKNRDCRIVVAVNVTEKIRSREDVKLREQFLNSLIDSQTNFLMRIDINGNHTFVNKQFLTTFGYTGDEIIGAHFTTTSVPEEEELCRNAFVDCITHPGEVIKLSPKKVGKKGDIHDTEWEFIAITDEDGQVTGAQGVGQDVTERNNAQKEIIWTKNNLEALINNTEDLIWSINRDNRYLYMNQAFRDAYFKATGTIPVKGDSIYLKGDFDEKVFKKWDDLYKPAFNGTRYVAIDETIDPETNETIFSEVSFNPIYNSEGKITGVGCFARNITERIKINKAISDQNKRLQNIASISSHDLRKPVATMLGLINIIDKEDFYNPENKEIIEHLLTVGCEIDDVIRLIVDSSFTSNLP</sequence>
<dbReference type="PANTHER" id="PTHR43304:SF1">
    <property type="entry name" value="PAC DOMAIN-CONTAINING PROTEIN"/>
    <property type="match status" value="1"/>
</dbReference>
<organism evidence="8 9">
    <name type="scientific">Mucilaginibacter mallensis</name>
    <dbReference type="NCBI Taxonomy" id="652787"/>
    <lineage>
        <taxon>Bacteria</taxon>
        <taxon>Pseudomonadati</taxon>
        <taxon>Bacteroidota</taxon>
        <taxon>Sphingobacteriia</taxon>
        <taxon>Sphingobacteriales</taxon>
        <taxon>Sphingobacteriaceae</taxon>
        <taxon>Mucilaginibacter</taxon>
    </lineage>
</organism>
<evidence type="ECO:0000313" key="8">
    <source>
        <dbReference type="EMBL" id="SDT68029.1"/>
    </source>
</evidence>
<dbReference type="PROSITE" id="PS50112">
    <property type="entry name" value="PAS"/>
    <property type="match status" value="1"/>
</dbReference>
<evidence type="ECO:0000256" key="3">
    <source>
        <dbReference type="ARBA" id="ARBA00022553"/>
    </source>
</evidence>
<protein>
    <recommendedName>
        <fullName evidence="2">histidine kinase</fullName>
        <ecNumber evidence="2">2.7.13.3</ecNumber>
    </recommendedName>
</protein>
<dbReference type="SMART" id="SM00086">
    <property type="entry name" value="PAC"/>
    <property type="match status" value="4"/>
</dbReference>
<dbReference type="InterPro" id="IPR000014">
    <property type="entry name" value="PAS"/>
</dbReference>
<dbReference type="PROSITE" id="PS50113">
    <property type="entry name" value="PAC"/>
    <property type="match status" value="1"/>
</dbReference>
<dbReference type="InterPro" id="IPR000700">
    <property type="entry name" value="PAS-assoc_C"/>
</dbReference>
<gene>
    <name evidence="8" type="ORF">SAMN05216490_4858</name>
</gene>
<dbReference type="InterPro" id="IPR035965">
    <property type="entry name" value="PAS-like_dom_sf"/>
</dbReference>
<dbReference type="InterPro" id="IPR036097">
    <property type="entry name" value="HisK_dim/P_sf"/>
</dbReference>
<dbReference type="EC" id="2.7.13.3" evidence="2"/>
<dbReference type="Pfam" id="PF08447">
    <property type="entry name" value="PAS_3"/>
    <property type="match status" value="1"/>
</dbReference>
<evidence type="ECO:0000313" key="9">
    <source>
        <dbReference type="Proteomes" id="UP000199679"/>
    </source>
</evidence>
<feature type="domain" description="PAC" evidence="7">
    <location>
        <begin position="328"/>
        <end position="380"/>
    </location>
</feature>
<name>A0A1H2CCL6_MUCMA</name>
<dbReference type="OrthoDB" id="6231665at2"/>
<proteinExistence type="predicted"/>
<dbReference type="InterPro" id="IPR052162">
    <property type="entry name" value="Sensor_kinase/Photoreceptor"/>
</dbReference>
<dbReference type="Pfam" id="PF13426">
    <property type="entry name" value="PAS_9"/>
    <property type="match status" value="3"/>
</dbReference>
<keyword evidence="4" id="KW-0808">Transferase</keyword>
<dbReference type="GO" id="GO:0000155">
    <property type="term" value="F:phosphorelay sensor kinase activity"/>
    <property type="evidence" value="ECO:0007669"/>
    <property type="project" value="InterPro"/>
</dbReference>
<dbReference type="NCBIfam" id="TIGR00229">
    <property type="entry name" value="sensory_box"/>
    <property type="match status" value="2"/>
</dbReference>
<dbReference type="CDD" id="cd00130">
    <property type="entry name" value="PAS"/>
    <property type="match status" value="3"/>
</dbReference>